<name>A0A084VGB3_ANOSI</name>
<proteinExistence type="predicted"/>
<dbReference type="AlphaFoldDB" id="A0A084VGB3"/>
<dbReference type="EMBL" id="ATLV01012755">
    <property type="status" value="NOT_ANNOTATED_CDS"/>
    <property type="molecule type" value="Genomic_DNA"/>
</dbReference>
<dbReference type="EMBL" id="KE524812">
    <property type="protein sequence ID" value="KFB37007.1"/>
    <property type="molecule type" value="Genomic_DNA"/>
</dbReference>
<gene>
    <name evidence="1" type="ORF">ZHAS_00004183</name>
</gene>
<organism evidence="1">
    <name type="scientific">Anopheles sinensis</name>
    <name type="common">Mosquito</name>
    <dbReference type="NCBI Taxonomy" id="74873"/>
    <lineage>
        <taxon>Eukaryota</taxon>
        <taxon>Metazoa</taxon>
        <taxon>Ecdysozoa</taxon>
        <taxon>Arthropoda</taxon>
        <taxon>Hexapoda</taxon>
        <taxon>Insecta</taxon>
        <taxon>Pterygota</taxon>
        <taxon>Neoptera</taxon>
        <taxon>Endopterygota</taxon>
        <taxon>Diptera</taxon>
        <taxon>Nematocera</taxon>
        <taxon>Culicoidea</taxon>
        <taxon>Culicidae</taxon>
        <taxon>Anophelinae</taxon>
        <taxon>Anopheles</taxon>
    </lineage>
</organism>
<evidence type="ECO:0000313" key="3">
    <source>
        <dbReference type="Proteomes" id="UP000030765"/>
    </source>
</evidence>
<dbReference type="VEuPathDB" id="VectorBase:ASIC004183"/>
<dbReference type="Proteomes" id="UP000030765">
    <property type="component" value="Unassembled WGS sequence"/>
</dbReference>
<reference evidence="1 3" key="1">
    <citation type="journal article" date="2014" name="BMC Genomics">
        <title>Genome sequence of Anopheles sinensis provides insight into genetics basis of mosquito competence for malaria parasites.</title>
        <authorList>
            <person name="Zhou D."/>
            <person name="Zhang D."/>
            <person name="Ding G."/>
            <person name="Shi L."/>
            <person name="Hou Q."/>
            <person name="Ye Y."/>
            <person name="Xu Y."/>
            <person name="Zhou H."/>
            <person name="Xiong C."/>
            <person name="Li S."/>
            <person name="Yu J."/>
            <person name="Hong S."/>
            <person name="Yu X."/>
            <person name="Zou P."/>
            <person name="Chen C."/>
            <person name="Chang X."/>
            <person name="Wang W."/>
            <person name="Lv Y."/>
            <person name="Sun Y."/>
            <person name="Ma L."/>
            <person name="Shen B."/>
            <person name="Zhu C."/>
        </authorList>
    </citation>
    <scope>NUCLEOTIDE SEQUENCE [LARGE SCALE GENOMIC DNA]</scope>
</reference>
<reference evidence="2" key="2">
    <citation type="submission" date="2020-05" db="UniProtKB">
        <authorList>
            <consortium name="EnsemblMetazoa"/>
        </authorList>
    </citation>
    <scope>IDENTIFICATION</scope>
</reference>
<sequence length="99" mass="10498">MTDAIPGLAFRTAGAVGAPCRKNLFAIHTAQSAASARYATDLGFPASFDVRISSDRTLIAGPATNMGAKWTCEKKTTGNTLSTQVSLTDDEFMKFAQVH</sequence>
<protein>
    <submittedName>
        <fullName evidence="1 2">Uncharacterized protein</fullName>
    </submittedName>
</protein>
<keyword evidence="3" id="KW-1185">Reference proteome</keyword>
<evidence type="ECO:0000313" key="2">
    <source>
        <dbReference type="EnsemblMetazoa" id="ASIC004183-PA"/>
    </source>
</evidence>
<evidence type="ECO:0000313" key="1">
    <source>
        <dbReference type="EMBL" id="KFB37007.1"/>
    </source>
</evidence>
<dbReference type="EnsemblMetazoa" id="ASIC004183-RA">
    <property type="protein sequence ID" value="ASIC004183-PA"/>
    <property type="gene ID" value="ASIC004183"/>
</dbReference>
<accession>A0A084VGB3</accession>